<keyword evidence="5" id="KW-1185">Reference proteome</keyword>
<dbReference type="Proteomes" id="UP000470771">
    <property type="component" value="Unassembled WGS sequence"/>
</dbReference>
<dbReference type="EMBL" id="WWNE01000005">
    <property type="protein sequence ID" value="NBG65603.1"/>
    <property type="molecule type" value="Genomic_DNA"/>
</dbReference>
<keyword evidence="2 3" id="KW-0479">Metal-binding</keyword>
<gene>
    <name evidence="4" type="ORF">GQN54_05710</name>
</gene>
<name>A0A6N9NI73_9FLAO</name>
<evidence type="ECO:0000313" key="4">
    <source>
        <dbReference type="EMBL" id="NBG65603.1"/>
    </source>
</evidence>
<dbReference type="RefSeq" id="WP_160632554.1">
    <property type="nucleotide sequence ID" value="NZ_WWNE01000005.1"/>
</dbReference>
<comment type="caution">
    <text evidence="4">The sequence shown here is derived from an EMBL/GenBank/DDBJ whole genome shotgun (WGS) entry which is preliminary data.</text>
</comment>
<dbReference type="Gene3D" id="1.20.120.450">
    <property type="entry name" value="dinb family like domain"/>
    <property type="match status" value="1"/>
</dbReference>
<sequence length="151" mass="17374">MKHYFKDLYNYHHATNQAIVKLLMDYQHLVTERSLGLISHSINAHQIWNARINGTQPFGVFETHSLENISKFDTANYHSTIEIIDSTNLEKVIEYNNSKGEPFSNAVADILFHISNHHSHHRGQLISDLKSSGIPSIVTDYIFYKRKPIAL</sequence>
<dbReference type="InterPro" id="IPR007837">
    <property type="entry name" value="DinB"/>
</dbReference>
<organism evidence="4 5">
    <name type="scientific">Acidiluteibacter ferrifornacis</name>
    <dbReference type="NCBI Taxonomy" id="2692424"/>
    <lineage>
        <taxon>Bacteria</taxon>
        <taxon>Pseudomonadati</taxon>
        <taxon>Bacteroidota</taxon>
        <taxon>Flavobacteriia</taxon>
        <taxon>Flavobacteriales</taxon>
        <taxon>Cryomorphaceae</taxon>
        <taxon>Acidiluteibacter</taxon>
    </lineage>
</organism>
<comment type="similarity">
    <text evidence="1">Belongs to the DinB family.</text>
</comment>
<dbReference type="SUPFAM" id="SSF109854">
    <property type="entry name" value="DinB/YfiT-like putative metalloenzymes"/>
    <property type="match status" value="1"/>
</dbReference>
<dbReference type="Pfam" id="PF05163">
    <property type="entry name" value="DinB"/>
    <property type="match status" value="1"/>
</dbReference>
<proteinExistence type="inferred from homology"/>
<dbReference type="GO" id="GO:0046872">
    <property type="term" value="F:metal ion binding"/>
    <property type="evidence" value="ECO:0007669"/>
    <property type="project" value="UniProtKB-KW"/>
</dbReference>
<feature type="binding site" evidence="3">
    <location>
        <position position="117"/>
    </location>
    <ligand>
        <name>a divalent metal cation</name>
        <dbReference type="ChEBI" id="CHEBI:60240"/>
    </ligand>
</feature>
<evidence type="ECO:0000256" key="3">
    <source>
        <dbReference type="PIRSR" id="PIRSR607837-1"/>
    </source>
</evidence>
<protein>
    <submittedName>
        <fullName evidence="4">Damage-inducible protein DinB</fullName>
    </submittedName>
</protein>
<reference evidence="4 5" key="1">
    <citation type="submission" date="2019-12" db="EMBL/GenBank/DDBJ databases">
        <authorList>
            <person name="Zhao J."/>
        </authorList>
    </citation>
    <scope>NUCLEOTIDE SEQUENCE [LARGE SCALE GENOMIC DNA]</scope>
    <source>
        <strain evidence="4 5">S-15</strain>
    </source>
</reference>
<evidence type="ECO:0000313" key="5">
    <source>
        <dbReference type="Proteomes" id="UP000470771"/>
    </source>
</evidence>
<accession>A0A6N9NI73</accession>
<evidence type="ECO:0000256" key="2">
    <source>
        <dbReference type="ARBA" id="ARBA00022723"/>
    </source>
</evidence>
<feature type="binding site" evidence="3">
    <location>
        <position position="40"/>
    </location>
    <ligand>
        <name>a divalent metal cation</name>
        <dbReference type="ChEBI" id="CHEBI:60240"/>
    </ligand>
</feature>
<dbReference type="InterPro" id="IPR034660">
    <property type="entry name" value="DinB/YfiT-like"/>
</dbReference>
<evidence type="ECO:0000256" key="1">
    <source>
        <dbReference type="ARBA" id="ARBA00008635"/>
    </source>
</evidence>
<dbReference type="AlphaFoldDB" id="A0A6N9NI73"/>
<dbReference type="PANTHER" id="PTHR37302">
    <property type="entry name" value="SLR1116 PROTEIN"/>
    <property type="match status" value="1"/>
</dbReference>
<dbReference type="PANTHER" id="PTHR37302:SF3">
    <property type="entry name" value="DAMAGE-INDUCIBLE PROTEIN DINB"/>
    <property type="match status" value="1"/>
</dbReference>
<feature type="binding site" evidence="3">
    <location>
        <position position="121"/>
    </location>
    <ligand>
        <name>a divalent metal cation</name>
        <dbReference type="ChEBI" id="CHEBI:60240"/>
    </ligand>
</feature>